<proteinExistence type="predicted"/>
<dbReference type="AlphaFoldDB" id="A0A3M6TN17"/>
<organism evidence="1 2">
    <name type="scientific">Pocillopora damicornis</name>
    <name type="common">Cauliflower coral</name>
    <name type="synonym">Millepora damicornis</name>
    <dbReference type="NCBI Taxonomy" id="46731"/>
    <lineage>
        <taxon>Eukaryota</taxon>
        <taxon>Metazoa</taxon>
        <taxon>Cnidaria</taxon>
        <taxon>Anthozoa</taxon>
        <taxon>Hexacorallia</taxon>
        <taxon>Scleractinia</taxon>
        <taxon>Astrocoeniina</taxon>
        <taxon>Pocilloporidae</taxon>
        <taxon>Pocillopora</taxon>
    </lineage>
</organism>
<keyword evidence="2" id="KW-1185">Reference proteome</keyword>
<dbReference type="Proteomes" id="UP000275408">
    <property type="component" value="Unassembled WGS sequence"/>
</dbReference>
<sequence>MGRFYHKDNLSDKICMHALFDNASGRHVEIGLLIGLNCASTGRPRDIICGKEDEPYTVEDGTTLSREDPHFQKVVGDEICHRGDMHHEMPLQFGEENVQVPNSCLQAVQCQHSLKKSLQSDPKYHADYTTKINIEELIHQERKVWY</sequence>
<dbReference type="EMBL" id="RCHS01003258">
    <property type="protein sequence ID" value="RMX42813.1"/>
    <property type="molecule type" value="Genomic_DNA"/>
</dbReference>
<evidence type="ECO:0000313" key="2">
    <source>
        <dbReference type="Proteomes" id="UP000275408"/>
    </source>
</evidence>
<reference evidence="1 2" key="1">
    <citation type="journal article" date="2018" name="Sci. Rep.">
        <title>Comparative analysis of the Pocillopora damicornis genome highlights role of immune system in coral evolution.</title>
        <authorList>
            <person name="Cunning R."/>
            <person name="Bay R.A."/>
            <person name="Gillette P."/>
            <person name="Baker A.C."/>
            <person name="Traylor-Knowles N."/>
        </authorList>
    </citation>
    <scope>NUCLEOTIDE SEQUENCE [LARGE SCALE GENOMIC DNA]</scope>
    <source>
        <strain evidence="1">RSMAS</strain>
        <tissue evidence="1">Whole animal</tissue>
    </source>
</reference>
<dbReference type="PANTHER" id="PTHR47331:SF5">
    <property type="entry name" value="RIBONUCLEASE H"/>
    <property type="match status" value="1"/>
</dbReference>
<comment type="caution">
    <text evidence="1">The sequence shown here is derived from an EMBL/GenBank/DDBJ whole genome shotgun (WGS) entry which is preliminary data.</text>
</comment>
<evidence type="ECO:0000313" key="1">
    <source>
        <dbReference type="EMBL" id="RMX42813.1"/>
    </source>
</evidence>
<protein>
    <submittedName>
        <fullName evidence="1">Uncharacterized protein</fullName>
    </submittedName>
</protein>
<accession>A0A3M6TN17</accession>
<dbReference type="PANTHER" id="PTHR47331">
    <property type="entry name" value="PHD-TYPE DOMAIN-CONTAINING PROTEIN"/>
    <property type="match status" value="1"/>
</dbReference>
<dbReference type="OrthoDB" id="5969974at2759"/>
<gene>
    <name evidence="1" type="ORF">pdam_00022495</name>
</gene>
<name>A0A3M6TN17_POCDA</name>